<dbReference type="PANTHER" id="PTHR23023">
    <property type="entry name" value="DIMETHYLANILINE MONOOXYGENASE"/>
    <property type="match status" value="1"/>
</dbReference>
<evidence type="ECO:0000256" key="2">
    <source>
        <dbReference type="ARBA" id="ARBA00022827"/>
    </source>
</evidence>
<sequence length="574" mass="64929">MSDKDERDIYDVVVLGAGLYGIQAARCYLDIQPTAKLVILEGDDVVGGTWSSKRIYQSFWTQTPIGMAEFSDRPMTPPPLENQYYGFFPAKYVTEYLESYVDDHAYNAQTLRSRISFGTQVERLERYTEGSWTITCHRGRILHADKVIDCTGMTSEPHVPDIPGKDRFEGLMIHHKDFGQSSFLSDPSRHHIAVLGGAKSASDVAYACAKAGKDVHWIIREEGGGPGALLSAEGKGGYASSIDGFYTRLVVPLLPNPFSKSSYFSNFLHRTKVGRWFFEKLWNIVDEDQRAKADFHRDEGQAMGFQNLEPDTAMFWQNDSPGINQRPDFFSTIAQNVSVHRQSIEHLSPRSITLEPNVAAENNARHILVDVVVLCTGWDPVSRIFPPRDAVKLGLAVPLSEQDQEEEAKWRALEGAKDQDILRRFPFLARTPPYRPAQPSHTPFRLYKAIAPPSDIDNHSIAFLGMMVVGNNFRVAEVQALWAVAYLDGKLKLDRSRMEEEIVETVTWCRRRYLNKGQLGSWFPLDTLAYTDMLLDQLRLSSHRRKDWIKDLVAPCVAADLQGLIDEYKEVYSG</sequence>
<dbReference type="EMBL" id="JACCJB010000024">
    <property type="protein sequence ID" value="KAF6217993.1"/>
    <property type="molecule type" value="Genomic_DNA"/>
</dbReference>
<evidence type="ECO:0000256" key="3">
    <source>
        <dbReference type="ARBA" id="ARBA00023002"/>
    </source>
</evidence>
<dbReference type="RefSeq" id="XP_037147428.1">
    <property type="nucleotide sequence ID" value="XM_037297303.1"/>
</dbReference>
<dbReference type="GO" id="GO:0050660">
    <property type="term" value="F:flavin adenine dinucleotide binding"/>
    <property type="evidence" value="ECO:0007669"/>
    <property type="project" value="InterPro"/>
</dbReference>
<organism evidence="4 5">
    <name type="scientific">Letharia lupina</name>
    <dbReference type="NCBI Taxonomy" id="560253"/>
    <lineage>
        <taxon>Eukaryota</taxon>
        <taxon>Fungi</taxon>
        <taxon>Dikarya</taxon>
        <taxon>Ascomycota</taxon>
        <taxon>Pezizomycotina</taxon>
        <taxon>Lecanoromycetes</taxon>
        <taxon>OSLEUM clade</taxon>
        <taxon>Lecanoromycetidae</taxon>
        <taxon>Lecanorales</taxon>
        <taxon>Lecanorineae</taxon>
        <taxon>Parmeliaceae</taxon>
        <taxon>Letharia</taxon>
    </lineage>
</organism>
<keyword evidence="1" id="KW-0285">Flavoprotein</keyword>
<dbReference type="InterPro" id="IPR000960">
    <property type="entry name" value="Flavin_mOase"/>
</dbReference>
<dbReference type="InterPro" id="IPR050346">
    <property type="entry name" value="FMO-like"/>
</dbReference>
<dbReference type="InterPro" id="IPR036188">
    <property type="entry name" value="FAD/NAD-bd_sf"/>
</dbReference>
<evidence type="ECO:0000256" key="1">
    <source>
        <dbReference type="ARBA" id="ARBA00022630"/>
    </source>
</evidence>
<evidence type="ECO:0000313" key="5">
    <source>
        <dbReference type="Proteomes" id="UP000593566"/>
    </source>
</evidence>
<evidence type="ECO:0000313" key="4">
    <source>
        <dbReference type="EMBL" id="KAF6217993.1"/>
    </source>
</evidence>
<keyword evidence="3" id="KW-0560">Oxidoreductase</keyword>
<dbReference type="SUPFAM" id="SSF51905">
    <property type="entry name" value="FAD/NAD(P)-binding domain"/>
    <property type="match status" value="2"/>
</dbReference>
<comment type="caution">
    <text evidence="4">The sequence shown here is derived from an EMBL/GenBank/DDBJ whole genome shotgun (WGS) entry which is preliminary data.</text>
</comment>
<reference evidence="4 5" key="1">
    <citation type="journal article" date="2020" name="Genomics">
        <title>Complete, high-quality genomes from long-read metagenomic sequencing of two wolf lichen thalli reveals enigmatic genome architecture.</title>
        <authorList>
            <person name="McKenzie S.K."/>
            <person name="Walston R.F."/>
            <person name="Allen J.L."/>
        </authorList>
    </citation>
    <scope>NUCLEOTIDE SEQUENCE [LARGE SCALE GENOMIC DNA]</scope>
    <source>
        <strain evidence="4">WasteWater1</strain>
    </source>
</reference>
<dbReference type="AlphaFoldDB" id="A0A8H6C6R5"/>
<accession>A0A8H6C6R5</accession>
<dbReference type="Pfam" id="PF13738">
    <property type="entry name" value="Pyr_redox_3"/>
    <property type="match status" value="1"/>
</dbReference>
<dbReference type="PIRSF" id="PIRSF000332">
    <property type="entry name" value="FMO"/>
    <property type="match status" value="1"/>
</dbReference>
<dbReference type="Proteomes" id="UP000593566">
    <property type="component" value="Unassembled WGS sequence"/>
</dbReference>
<keyword evidence="2" id="KW-0274">FAD</keyword>
<gene>
    <name evidence="4" type="ORF">HO133_006405</name>
</gene>
<protein>
    <submittedName>
        <fullName evidence="4">Uncharacterized protein</fullName>
    </submittedName>
</protein>
<name>A0A8H6C6R5_9LECA</name>
<dbReference type="GO" id="GO:0016491">
    <property type="term" value="F:oxidoreductase activity"/>
    <property type="evidence" value="ECO:0007669"/>
    <property type="project" value="UniProtKB-KW"/>
</dbReference>
<dbReference type="GO" id="GO:0050661">
    <property type="term" value="F:NADP binding"/>
    <property type="evidence" value="ECO:0007669"/>
    <property type="project" value="InterPro"/>
</dbReference>
<proteinExistence type="predicted"/>
<keyword evidence="5" id="KW-1185">Reference proteome</keyword>
<dbReference type="GeneID" id="59334806"/>
<dbReference type="Gene3D" id="3.50.50.60">
    <property type="entry name" value="FAD/NAD(P)-binding domain"/>
    <property type="match status" value="2"/>
</dbReference>